<organism evidence="1 2">
    <name type="scientific">Suillus placidus</name>
    <dbReference type="NCBI Taxonomy" id="48579"/>
    <lineage>
        <taxon>Eukaryota</taxon>
        <taxon>Fungi</taxon>
        <taxon>Dikarya</taxon>
        <taxon>Basidiomycota</taxon>
        <taxon>Agaricomycotina</taxon>
        <taxon>Agaricomycetes</taxon>
        <taxon>Agaricomycetidae</taxon>
        <taxon>Boletales</taxon>
        <taxon>Suillineae</taxon>
        <taxon>Suillaceae</taxon>
        <taxon>Suillus</taxon>
    </lineage>
</organism>
<sequence>MDAPWDHTWPDLADVPALRKANSKLSVPFSKLSFSEKTMEALHSHIDTVGLDNQRFDHSAEGQCTAFKLLSSLSLHIPDEIERDVRSKYSIRSTDCKEVKGKVKNPRHIYTRCTRIYQCKKMLCIDEIAGIFDHTEACESLLQMDRDPQIGLHPEIRTYALSLVKLQVPITQLQQCCCDFAKDKFGDAPGNTHHQFILNDHETTSLYCTYFAELGVPQRSAAEENLEKWFRSSKPSPPDSALTDACLYYKHCGEDPSDRFIIIISTPEQ</sequence>
<accession>A0A9P7D389</accession>
<protein>
    <submittedName>
        <fullName evidence="1">Uncharacterized protein</fullName>
    </submittedName>
</protein>
<gene>
    <name evidence="1" type="ORF">EV702DRAFT_1196667</name>
</gene>
<reference evidence="1" key="1">
    <citation type="journal article" date="2020" name="New Phytol.">
        <title>Comparative genomics reveals dynamic genome evolution in host specialist ectomycorrhizal fungi.</title>
        <authorList>
            <person name="Lofgren L.A."/>
            <person name="Nguyen N.H."/>
            <person name="Vilgalys R."/>
            <person name="Ruytinx J."/>
            <person name="Liao H.L."/>
            <person name="Branco S."/>
            <person name="Kuo A."/>
            <person name="LaButti K."/>
            <person name="Lipzen A."/>
            <person name="Andreopoulos W."/>
            <person name="Pangilinan J."/>
            <person name="Riley R."/>
            <person name="Hundley H."/>
            <person name="Na H."/>
            <person name="Barry K."/>
            <person name="Grigoriev I.V."/>
            <person name="Stajich J.E."/>
            <person name="Kennedy P.G."/>
        </authorList>
    </citation>
    <scope>NUCLEOTIDE SEQUENCE</scope>
    <source>
        <strain evidence="1">DOB743</strain>
    </source>
</reference>
<evidence type="ECO:0000313" key="2">
    <source>
        <dbReference type="Proteomes" id="UP000714275"/>
    </source>
</evidence>
<evidence type="ECO:0000313" key="1">
    <source>
        <dbReference type="EMBL" id="KAG1777869.1"/>
    </source>
</evidence>
<comment type="caution">
    <text evidence="1">The sequence shown here is derived from an EMBL/GenBank/DDBJ whole genome shotgun (WGS) entry which is preliminary data.</text>
</comment>
<dbReference type="EMBL" id="JABBWD010000018">
    <property type="protein sequence ID" value="KAG1777869.1"/>
    <property type="molecule type" value="Genomic_DNA"/>
</dbReference>
<name>A0A9P7D389_9AGAM</name>
<proteinExistence type="predicted"/>
<dbReference type="AlphaFoldDB" id="A0A9P7D389"/>
<dbReference type="OrthoDB" id="2652367at2759"/>
<keyword evidence="2" id="KW-1185">Reference proteome</keyword>
<dbReference type="Proteomes" id="UP000714275">
    <property type="component" value="Unassembled WGS sequence"/>
</dbReference>